<evidence type="ECO:0000313" key="2">
    <source>
        <dbReference type="EMBL" id="PAD84968.1"/>
    </source>
</evidence>
<name>A0AA91Z2I7_NIACI</name>
<dbReference type="Gene3D" id="1.10.260.40">
    <property type="entry name" value="lambda repressor-like DNA-binding domains"/>
    <property type="match status" value="1"/>
</dbReference>
<dbReference type="InterPro" id="IPR001387">
    <property type="entry name" value="Cro/C1-type_HTH"/>
</dbReference>
<dbReference type="CDD" id="cd00093">
    <property type="entry name" value="HTH_XRE"/>
    <property type="match status" value="1"/>
</dbReference>
<organism evidence="2 3">
    <name type="scientific">Niallia circulans</name>
    <name type="common">Bacillus circulans</name>
    <dbReference type="NCBI Taxonomy" id="1397"/>
    <lineage>
        <taxon>Bacteria</taxon>
        <taxon>Bacillati</taxon>
        <taxon>Bacillota</taxon>
        <taxon>Bacilli</taxon>
        <taxon>Bacillales</taxon>
        <taxon>Bacillaceae</taxon>
        <taxon>Niallia</taxon>
    </lineage>
</organism>
<dbReference type="EMBL" id="NPBQ01000014">
    <property type="protein sequence ID" value="PAD84968.1"/>
    <property type="molecule type" value="Genomic_DNA"/>
</dbReference>
<dbReference type="InterPro" id="IPR010982">
    <property type="entry name" value="Lambda_DNA-bd_dom_sf"/>
</dbReference>
<dbReference type="AlphaFoldDB" id="A0AA91Z2I7"/>
<dbReference type="Proteomes" id="UP000216961">
    <property type="component" value="Unassembled WGS sequence"/>
</dbReference>
<sequence length="71" mass="8193">MNQNDIFGKCLLEDLLRKERMTKTDLAVKTGIDKAQISKYISKDRAMSLATARIISRALNCKIDDLYEWNI</sequence>
<proteinExistence type="predicted"/>
<protein>
    <recommendedName>
        <fullName evidence="1">HTH cro/C1-type domain-containing protein</fullName>
    </recommendedName>
</protein>
<dbReference type="PROSITE" id="PS50943">
    <property type="entry name" value="HTH_CROC1"/>
    <property type="match status" value="1"/>
</dbReference>
<feature type="domain" description="HTH cro/C1-type" evidence="1">
    <location>
        <begin position="12"/>
        <end position="66"/>
    </location>
</feature>
<evidence type="ECO:0000259" key="1">
    <source>
        <dbReference type="PROSITE" id="PS50943"/>
    </source>
</evidence>
<dbReference type="GO" id="GO:0003677">
    <property type="term" value="F:DNA binding"/>
    <property type="evidence" value="ECO:0007669"/>
    <property type="project" value="InterPro"/>
</dbReference>
<comment type="caution">
    <text evidence="2">The sequence shown here is derived from an EMBL/GenBank/DDBJ whole genome shotgun (WGS) entry which is preliminary data.</text>
</comment>
<dbReference type="Pfam" id="PF13443">
    <property type="entry name" value="HTH_26"/>
    <property type="match status" value="1"/>
</dbReference>
<accession>A0AA91Z2I7</accession>
<dbReference type="SUPFAM" id="SSF47413">
    <property type="entry name" value="lambda repressor-like DNA-binding domains"/>
    <property type="match status" value="1"/>
</dbReference>
<dbReference type="SMART" id="SM00530">
    <property type="entry name" value="HTH_XRE"/>
    <property type="match status" value="1"/>
</dbReference>
<dbReference type="RefSeq" id="WP_095328652.1">
    <property type="nucleotide sequence ID" value="NZ_NPBQ01000014.1"/>
</dbReference>
<reference evidence="2 3" key="1">
    <citation type="submission" date="2017-07" db="EMBL/GenBank/DDBJ databases">
        <title>Isolation and whole genome analysis of endospore-forming bacteria from heroin.</title>
        <authorList>
            <person name="Kalinowski J."/>
            <person name="Ahrens B."/>
            <person name="Al-Dilaimi A."/>
            <person name="Winkler A."/>
            <person name="Wibberg D."/>
            <person name="Schleenbecker U."/>
            <person name="Ruckert C."/>
            <person name="Wolfel R."/>
            <person name="Grass G."/>
        </authorList>
    </citation>
    <scope>NUCLEOTIDE SEQUENCE [LARGE SCALE GENOMIC DNA]</scope>
    <source>
        <strain evidence="2 3">7521-2</strain>
    </source>
</reference>
<gene>
    <name evidence="2" type="ORF">CHH57_01985</name>
</gene>
<evidence type="ECO:0000313" key="3">
    <source>
        <dbReference type="Proteomes" id="UP000216961"/>
    </source>
</evidence>